<evidence type="ECO:0000313" key="2">
    <source>
        <dbReference type="EMBL" id="JAN95476.1"/>
    </source>
</evidence>
<evidence type="ECO:0000256" key="1">
    <source>
        <dbReference type="SAM" id="MobiDB-lite"/>
    </source>
</evidence>
<reference evidence="2" key="1">
    <citation type="journal article" date="2016" name="PLoS ONE">
        <title>A Deep Insight into the Sialome of Male and Female Aedes aegypti Mosquitoes.</title>
        <authorList>
            <person name="Ribeiro J.M."/>
            <person name="Martin-Martin I."/>
            <person name="Arca B."/>
            <person name="Calvo E."/>
        </authorList>
    </citation>
    <scope>NUCLEOTIDE SEQUENCE</scope>
    <source>
        <strain evidence="2">Liverpool</strain>
        <tissue evidence="2">Salivary glands</tissue>
    </source>
</reference>
<protein>
    <submittedName>
        <fullName evidence="2">Uncharacterized protein</fullName>
    </submittedName>
</protein>
<organism evidence="2">
    <name type="scientific">Aedes aegypti</name>
    <name type="common">Yellowfever mosquito</name>
    <name type="synonym">Culex aegypti</name>
    <dbReference type="NCBI Taxonomy" id="7159"/>
    <lineage>
        <taxon>Eukaryota</taxon>
        <taxon>Metazoa</taxon>
        <taxon>Ecdysozoa</taxon>
        <taxon>Arthropoda</taxon>
        <taxon>Hexapoda</taxon>
        <taxon>Insecta</taxon>
        <taxon>Pterygota</taxon>
        <taxon>Neoptera</taxon>
        <taxon>Endopterygota</taxon>
        <taxon>Diptera</taxon>
        <taxon>Nematocera</taxon>
        <taxon>Culicoidea</taxon>
        <taxon>Culicidae</taxon>
        <taxon>Culicinae</taxon>
        <taxon>Aedini</taxon>
        <taxon>Aedes</taxon>
        <taxon>Stegomyia</taxon>
    </lineage>
</organism>
<feature type="non-terminal residue" evidence="2">
    <location>
        <position position="1"/>
    </location>
</feature>
<sequence length="72" mass="8009">SSSYLIELEGDGRAKSSGERRKECRANKNKKAQDDEEHPSHSTYSFVITIYPHSFPFGGETMKQGVELVGSC</sequence>
<feature type="region of interest" description="Disordered" evidence="1">
    <location>
        <begin position="1"/>
        <end position="41"/>
    </location>
</feature>
<dbReference type="EMBL" id="GDUN01000443">
    <property type="protein sequence ID" value="JAN95476.1"/>
    <property type="molecule type" value="mRNA"/>
</dbReference>
<accession>A0A0P6IWM0</accession>
<dbReference type="AlphaFoldDB" id="A0A0P6IWM0"/>
<proteinExistence type="evidence at transcript level"/>
<feature type="compositionally biased region" description="Basic and acidic residues" evidence="1">
    <location>
        <begin position="10"/>
        <end position="26"/>
    </location>
</feature>
<name>A0A0P6IWM0_AEDAE</name>